<sequence length="94" mass="10777">MNTQQQYDDRPLKEALQLMGKAYDGRTCNIAKNFGLCFLILMSRLEASEHNHTHHSTTSDKRISKPSHILQKRNVEENSTNSAPKIQSWNALHT</sequence>
<feature type="region of interest" description="Disordered" evidence="1">
    <location>
        <begin position="49"/>
        <end position="94"/>
    </location>
</feature>
<evidence type="ECO:0000313" key="3">
    <source>
        <dbReference type="Proteomes" id="UP000822476"/>
    </source>
</evidence>
<reference evidence="2" key="1">
    <citation type="submission" date="2019-07" db="EMBL/GenBank/DDBJ databases">
        <title>Annotation for the trematode Paragonimus miyazaki's.</title>
        <authorList>
            <person name="Choi Y.-J."/>
        </authorList>
    </citation>
    <scope>NUCLEOTIDE SEQUENCE</scope>
    <source>
        <strain evidence="2">Japan</strain>
    </source>
</reference>
<comment type="caution">
    <text evidence="2">The sequence shown here is derived from an EMBL/GenBank/DDBJ whole genome shotgun (WGS) entry which is preliminary data.</text>
</comment>
<protein>
    <submittedName>
        <fullName evidence="2">Uncharacterized protein</fullName>
    </submittedName>
</protein>
<organism evidence="2 3">
    <name type="scientific">Paragonimus skrjabini miyazakii</name>
    <dbReference type="NCBI Taxonomy" id="59628"/>
    <lineage>
        <taxon>Eukaryota</taxon>
        <taxon>Metazoa</taxon>
        <taxon>Spiralia</taxon>
        <taxon>Lophotrochozoa</taxon>
        <taxon>Platyhelminthes</taxon>
        <taxon>Trematoda</taxon>
        <taxon>Digenea</taxon>
        <taxon>Plagiorchiida</taxon>
        <taxon>Troglotremata</taxon>
        <taxon>Troglotrematidae</taxon>
        <taxon>Paragonimus</taxon>
    </lineage>
</organism>
<accession>A0A8S9YKF4</accession>
<dbReference type="Proteomes" id="UP000822476">
    <property type="component" value="Unassembled WGS sequence"/>
</dbReference>
<dbReference type="AlphaFoldDB" id="A0A8S9YKF4"/>
<proteinExistence type="predicted"/>
<name>A0A8S9YKF4_9TREM</name>
<evidence type="ECO:0000313" key="2">
    <source>
        <dbReference type="EMBL" id="KAF7255182.1"/>
    </source>
</evidence>
<feature type="compositionally biased region" description="Basic and acidic residues" evidence="1">
    <location>
        <begin position="49"/>
        <end position="63"/>
    </location>
</feature>
<feature type="compositionally biased region" description="Polar residues" evidence="1">
    <location>
        <begin position="77"/>
        <end position="94"/>
    </location>
</feature>
<gene>
    <name evidence="2" type="ORF">EG68_08400</name>
</gene>
<evidence type="ECO:0000256" key="1">
    <source>
        <dbReference type="SAM" id="MobiDB-lite"/>
    </source>
</evidence>
<keyword evidence="3" id="KW-1185">Reference proteome</keyword>
<dbReference type="EMBL" id="JTDE01004226">
    <property type="protein sequence ID" value="KAF7255182.1"/>
    <property type="molecule type" value="Genomic_DNA"/>
</dbReference>